<organism evidence="2 3">
    <name type="scientific">Pedobacter riviphilus</name>
    <dbReference type="NCBI Taxonomy" id="2766984"/>
    <lineage>
        <taxon>Bacteria</taxon>
        <taxon>Pseudomonadati</taxon>
        <taxon>Bacteroidota</taxon>
        <taxon>Sphingobacteriia</taxon>
        <taxon>Sphingobacteriales</taxon>
        <taxon>Sphingobacteriaceae</taxon>
        <taxon>Pedobacter</taxon>
    </lineage>
</organism>
<dbReference type="RefSeq" id="WP_190326417.1">
    <property type="nucleotide sequence ID" value="NZ_CP061171.1"/>
</dbReference>
<dbReference type="EMBL" id="CP061171">
    <property type="protein sequence ID" value="QNR83265.1"/>
    <property type="molecule type" value="Genomic_DNA"/>
</dbReference>
<feature type="transmembrane region" description="Helical" evidence="1">
    <location>
        <begin position="32"/>
        <end position="51"/>
    </location>
</feature>
<proteinExistence type="predicted"/>
<dbReference type="InterPro" id="IPR043130">
    <property type="entry name" value="CDP-OH_PTrfase_TM_dom"/>
</dbReference>
<name>A0ABX6TJ60_9SPHI</name>
<keyword evidence="3" id="KW-1185">Reference proteome</keyword>
<evidence type="ECO:0000313" key="2">
    <source>
        <dbReference type="EMBL" id="QNR83265.1"/>
    </source>
</evidence>
<feature type="transmembrane region" description="Helical" evidence="1">
    <location>
        <begin position="124"/>
        <end position="141"/>
    </location>
</feature>
<keyword evidence="1" id="KW-0472">Membrane</keyword>
<sequence>MKHIPIALIYSRLLIGFIIILLSFFHTNHYSFLAITLLSIGLLTDVFDGIIARKFNISTEKLRRLDSSIDQVFFISVAVATYLQCPDFFKVNLVKLIVLGAFEASTYTLSYIKFRKEIATHSIGAKIWTLTIFTTLVEIIVHCESVILFEFCFWIGLATRLEILAIVFTLKKWTNDVPSIYHAVKLRKGKEIKRNKLFNG</sequence>
<keyword evidence="1" id="KW-1133">Transmembrane helix</keyword>
<evidence type="ECO:0000313" key="3">
    <source>
        <dbReference type="Proteomes" id="UP000516439"/>
    </source>
</evidence>
<keyword evidence="1" id="KW-0812">Transmembrane</keyword>
<dbReference type="Gene3D" id="1.20.120.1760">
    <property type="match status" value="1"/>
</dbReference>
<evidence type="ECO:0000256" key="1">
    <source>
        <dbReference type="SAM" id="Phobius"/>
    </source>
</evidence>
<protein>
    <submittedName>
        <fullName evidence="2">CDP-alcohol phosphatidyltransferase family protein</fullName>
    </submittedName>
</protein>
<dbReference type="Proteomes" id="UP000516439">
    <property type="component" value="Chromosome"/>
</dbReference>
<dbReference type="InterPro" id="IPR000462">
    <property type="entry name" value="CDP-OH_P_trans"/>
</dbReference>
<dbReference type="Pfam" id="PF01066">
    <property type="entry name" value="CDP-OH_P_transf"/>
    <property type="match status" value="1"/>
</dbReference>
<feature type="transmembrane region" description="Helical" evidence="1">
    <location>
        <begin position="7"/>
        <end position="26"/>
    </location>
</feature>
<reference evidence="2 3" key="1">
    <citation type="submission" date="2020-09" db="EMBL/GenBank/DDBJ databases">
        <title>Pedobacter sp. SW-16 isolated from soil near Yeocheon.</title>
        <authorList>
            <person name="Im H.S."/>
            <person name="Joung Y."/>
            <person name="Lee S.-S."/>
        </authorList>
    </citation>
    <scope>NUCLEOTIDE SEQUENCE [LARGE SCALE GENOMIC DNA]</scope>
    <source>
        <strain evidence="2 3">SW-16</strain>
    </source>
</reference>
<feature type="transmembrane region" description="Helical" evidence="1">
    <location>
        <begin position="147"/>
        <end position="170"/>
    </location>
</feature>
<accession>A0ABX6TJ60</accession>
<gene>
    <name evidence="2" type="ORF">H9N25_15000</name>
</gene>